<dbReference type="VEuPathDB" id="FungiDB:I7I53_11403"/>
<accession>A0A8A1LAH3</accession>
<dbReference type="Proteomes" id="UP000663419">
    <property type="component" value="Chromosome 1"/>
</dbReference>
<keyword evidence="1" id="KW-1133">Transmembrane helix</keyword>
<name>A0A8A1LAH3_AJEC8</name>
<evidence type="ECO:0000313" key="2">
    <source>
        <dbReference type="EMBL" id="QSS50641.1"/>
    </source>
</evidence>
<keyword evidence="1" id="KW-0812">Transmembrane</keyword>
<evidence type="ECO:0000256" key="1">
    <source>
        <dbReference type="SAM" id="Phobius"/>
    </source>
</evidence>
<gene>
    <name evidence="2" type="ORF">I7I53_11403</name>
</gene>
<organism evidence="2 3">
    <name type="scientific">Ajellomyces capsulatus (strain H88)</name>
    <name type="common">Darling's disease fungus</name>
    <name type="synonym">Histoplasma capsulatum</name>
    <dbReference type="NCBI Taxonomy" id="544711"/>
    <lineage>
        <taxon>Eukaryota</taxon>
        <taxon>Fungi</taxon>
        <taxon>Dikarya</taxon>
        <taxon>Ascomycota</taxon>
        <taxon>Pezizomycotina</taxon>
        <taxon>Eurotiomycetes</taxon>
        <taxon>Eurotiomycetidae</taxon>
        <taxon>Onygenales</taxon>
        <taxon>Ajellomycetaceae</taxon>
        <taxon>Histoplasma</taxon>
    </lineage>
</organism>
<dbReference type="EMBL" id="CP069102">
    <property type="protein sequence ID" value="QSS50641.1"/>
    <property type="molecule type" value="Genomic_DNA"/>
</dbReference>
<feature type="transmembrane region" description="Helical" evidence="1">
    <location>
        <begin position="17"/>
        <end position="41"/>
    </location>
</feature>
<evidence type="ECO:0000313" key="3">
    <source>
        <dbReference type="Proteomes" id="UP000663419"/>
    </source>
</evidence>
<protein>
    <submittedName>
        <fullName evidence="2">Uncharacterized protein</fullName>
    </submittedName>
</protein>
<sequence length="77" mass="9147">MACMGQVGSAITLVLKPTFLCSFILFLSFLSFLFFYFNFFFHSLKEPPFISLRCFYCNNATKERSLRASGFKWKRWF</sequence>
<dbReference type="AlphaFoldDB" id="A0A8A1LAH3"/>
<keyword evidence="1" id="KW-0472">Membrane</keyword>
<reference evidence="2" key="1">
    <citation type="submission" date="2021-01" db="EMBL/GenBank/DDBJ databases">
        <title>Chromosome-level genome assembly of a human fungal pathogen reveals clustering of transcriptionally co-regulated genes.</title>
        <authorList>
            <person name="Voorhies M."/>
            <person name="Cohen S."/>
            <person name="Shea T.P."/>
            <person name="Petrus S."/>
            <person name="Munoz J.F."/>
            <person name="Poplawski S."/>
            <person name="Goldman W.E."/>
            <person name="Michael T."/>
            <person name="Cuomo C.A."/>
            <person name="Sil A."/>
            <person name="Beyhan S."/>
        </authorList>
    </citation>
    <scope>NUCLEOTIDE SEQUENCE</scope>
    <source>
        <strain evidence="2">H88</strain>
    </source>
</reference>
<proteinExistence type="predicted"/>